<evidence type="ECO:0000313" key="1">
    <source>
        <dbReference type="EMBL" id="MFD2158774.1"/>
    </source>
</evidence>
<name>A0ABW4ZA90_9BACT</name>
<dbReference type="RefSeq" id="WP_377177881.1">
    <property type="nucleotide sequence ID" value="NZ_JBHUJB010000033.1"/>
</dbReference>
<comment type="caution">
    <text evidence="1">The sequence shown here is derived from an EMBL/GenBank/DDBJ whole genome shotgun (WGS) entry which is preliminary data.</text>
</comment>
<dbReference type="Proteomes" id="UP001597389">
    <property type="component" value="Unassembled WGS sequence"/>
</dbReference>
<reference evidence="2" key="1">
    <citation type="journal article" date="2019" name="Int. J. Syst. Evol. Microbiol.">
        <title>The Global Catalogue of Microorganisms (GCM) 10K type strain sequencing project: providing services to taxonomists for standard genome sequencing and annotation.</title>
        <authorList>
            <consortium name="The Broad Institute Genomics Platform"/>
            <consortium name="The Broad Institute Genome Sequencing Center for Infectious Disease"/>
            <person name="Wu L."/>
            <person name="Ma J."/>
        </authorList>
    </citation>
    <scope>NUCLEOTIDE SEQUENCE [LARGE SCALE GENOMIC DNA]</scope>
    <source>
        <strain evidence="2">CCUG 57942</strain>
    </source>
</reference>
<dbReference type="EMBL" id="JBHUJB010000033">
    <property type="protein sequence ID" value="MFD2158774.1"/>
    <property type="molecule type" value="Genomic_DNA"/>
</dbReference>
<accession>A0ABW4ZA90</accession>
<evidence type="ECO:0000313" key="2">
    <source>
        <dbReference type="Proteomes" id="UP001597389"/>
    </source>
</evidence>
<keyword evidence="2" id="KW-1185">Reference proteome</keyword>
<organism evidence="1 2">
    <name type="scientific">Rubritalea tangerina</name>
    <dbReference type="NCBI Taxonomy" id="430798"/>
    <lineage>
        <taxon>Bacteria</taxon>
        <taxon>Pseudomonadati</taxon>
        <taxon>Verrucomicrobiota</taxon>
        <taxon>Verrucomicrobiia</taxon>
        <taxon>Verrucomicrobiales</taxon>
        <taxon>Rubritaleaceae</taxon>
        <taxon>Rubritalea</taxon>
    </lineage>
</organism>
<proteinExistence type="predicted"/>
<protein>
    <submittedName>
        <fullName evidence="1">Uncharacterized protein</fullName>
    </submittedName>
</protein>
<gene>
    <name evidence="1" type="ORF">ACFSW8_07690</name>
</gene>
<sequence length="214" mass="23970">MTASFIQEFEQKYAAYQITPESLPKPNLTVVTKLKKSPIWKIPSAELALHLGDRYSEGNNRYRTFSRYELRGSSGAVLSGGESVLASADLKNPELQPSVRISYDPTSRKLLIVEEHSWSVQRILILNMNGRQEPAHYLRVPSRRSLEPIDHYEIVAFSRGKLYITQDGAAFAFPLDVIRTYSDLDYSIGSTTPINPTQKGVALHTQPATCSNPT</sequence>